<dbReference type="EMBL" id="CP048222">
    <property type="protein sequence ID" value="QHT70513.1"/>
    <property type="molecule type" value="Genomic_DNA"/>
</dbReference>
<dbReference type="InterPro" id="IPR029046">
    <property type="entry name" value="LolA/LolB/LppX"/>
</dbReference>
<name>A0A6C0GSD0_9BACT</name>
<organism evidence="2 3">
    <name type="scientific">Rhodocytophaga rosea</name>
    <dbReference type="NCBI Taxonomy" id="2704465"/>
    <lineage>
        <taxon>Bacteria</taxon>
        <taxon>Pseudomonadati</taxon>
        <taxon>Bacteroidota</taxon>
        <taxon>Cytophagia</taxon>
        <taxon>Cytophagales</taxon>
        <taxon>Rhodocytophagaceae</taxon>
        <taxon>Rhodocytophaga</taxon>
    </lineage>
</organism>
<evidence type="ECO:0000313" key="2">
    <source>
        <dbReference type="EMBL" id="QHT70513.1"/>
    </source>
</evidence>
<dbReference type="Gene3D" id="2.50.20.10">
    <property type="entry name" value="Lipoprotein localisation LolA/LolB/LppX"/>
    <property type="match status" value="1"/>
</dbReference>
<keyword evidence="3" id="KW-1185">Reference proteome</keyword>
<dbReference type="AlphaFoldDB" id="A0A6C0GSD0"/>
<dbReference type="Proteomes" id="UP000480178">
    <property type="component" value="Chromosome"/>
</dbReference>
<evidence type="ECO:0000256" key="1">
    <source>
        <dbReference type="ARBA" id="ARBA00022729"/>
    </source>
</evidence>
<accession>A0A6C0GSD0</accession>
<evidence type="ECO:0000313" key="3">
    <source>
        <dbReference type="Proteomes" id="UP000480178"/>
    </source>
</evidence>
<dbReference type="SUPFAM" id="SSF89392">
    <property type="entry name" value="Prokaryotic lipoproteins and lipoprotein localization factors"/>
    <property type="match status" value="1"/>
</dbReference>
<dbReference type="RefSeq" id="WP_162446490.1">
    <property type="nucleotide sequence ID" value="NZ_CP048222.1"/>
</dbReference>
<dbReference type="KEGG" id="rhoz:GXP67_29610"/>
<evidence type="ECO:0008006" key="4">
    <source>
        <dbReference type="Google" id="ProtNLM"/>
    </source>
</evidence>
<gene>
    <name evidence="2" type="ORF">GXP67_29610</name>
</gene>
<sequence>MFKKIFFPIVLSLSLLIFSSYGFKYFNFQKLSARMTTKAAKLGTTTTVKADVYYHSSGKMITHFFYPVEMFMINNAKGEVSIYDPAKNTAKQQQHYAFSTETSQLYYFLQNKKSDLGMKALGFTVNNTKFEEDLMITKWLPPAALAGQIQEVELVHRGANPIFMKYVGKDGKNAKKVYYYNYTNLNGIDFPQAITQIDFTTSKDSVITKTAYSDIKINESASHAYFDYAIPSTAKIIH</sequence>
<proteinExistence type="predicted"/>
<keyword evidence="1" id="KW-0732">Signal</keyword>
<protein>
    <recommendedName>
        <fullName evidence="4">Outer membrane lipoprotein-sorting protein</fullName>
    </recommendedName>
</protein>
<reference evidence="2 3" key="1">
    <citation type="submission" date="2020-01" db="EMBL/GenBank/DDBJ databases">
        <authorList>
            <person name="Kim M.K."/>
        </authorList>
    </citation>
    <scope>NUCLEOTIDE SEQUENCE [LARGE SCALE GENOMIC DNA]</scope>
    <source>
        <strain evidence="2 3">172606-1</strain>
    </source>
</reference>